<proteinExistence type="predicted"/>
<dbReference type="Proteomes" id="UP000424468">
    <property type="component" value="Chromosome"/>
</dbReference>
<sequence length="778" mass="91461">MDDKILKKTISIKTLRLWGKNPRYTDLVFINIEKIGSEDFIINENLMGVESDMYKENYRENMKKLLAPADSPKLTYDLIESMMEGFDSSIDDMFVVRPVWLDNYNYSKSKDIYYVVEGNRRLLVIDLLSDRNSSRKYLKEFTEKLEKDLNKTNFNNDQKKETILKIKINNFKKILAKCEEYDKNPKIGLSISCKVLDYNFFISKTGMEQLNKVLNSRHFGKKKGKMNWPRGLILKKIYSLIVKFVIEAKNRSENIDWKVINKKIENTIGKTITSSDLNNAIFFVECINAWNADKKDNEKIKFGDTENGDIDTSEIILYNDENQELLQIDTEDISGFSVSALELAKTNLIILDKDLTKKSLSKVIKFVYEDKEKISDNSSIIKIKRKTENTFIDNHDVVQKILKEITNAVYNKEITTRSSKNSDITESGKKIRQLIFPLGYDSEELKNNIYNISLEQIGSINPELIEDVKIKVIVTDFQDIDSTLENNSLKYKYDNSENNLISNIKYIWLKEFELIKKFKNQLLVSDISVIIFSSLLRTTIEVINCYIFSKLCIFYLENIEKFEKKEFDEKICNIVSENIIDTKLNEILSKIPFETEENQITNGKDWFNNFKKLNENDKNIFIEDVRKIFDCFMGCYVENTFHPESKILTKEDIMSNKEFLNKYFFGTSYNGSNILNEVYKKITTKQEWDDFINFIITEKILGIEDRKVIECFELIKFYYDNKILWFDDEYKKNSLIVNRLIHKSMFAQRVYELSGIIYLDSITDFLKTILKKVLNFVN</sequence>
<accession>A0A6I6C4V3</accession>
<name>A0A6I6C4V3_9MOLU</name>
<gene>
    <name evidence="1" type="ORF">STABA_v1c04840</name>
</gene>
<keyword evidence="2" id="KW-1185">Reference proteome</keyword>
<protein>
    <submittedName>
        <fullName evidence="1">Uncharacterized protein</fullName>
    </submittedName>
</protein>
<reference evidence="1 2" key="1">
    <citation type="submission" date="2019-11" db="EMBL/GenBank/DDBJ databases">
        <title>Complete genome sequence of Spiroplasma tabanidicola TAUS-1 (DSM 22603).</title>
        <authorList>
            <person name="Huang C.-T."/>
            <person name="Lin Y.-C."/>
            <person name="Kuo C.-H."/>
        </authorList>
    </citation>
    <scope>NUCLEOTIDE SEQUENCE [LARGE SCALE GENOMIC DNA]</scope>
    <source>
        <strain evidence="1 2">TAUS-1</strain>
    </source>
</reference>
<evidence type="ECO:0000313" key="2">
    <source>
        <dbReference type="Proteomes" id="UP000424468"/>
    </source>
</evidence>
<organism evidence="1 2">
    <name type="scientific">Spiroplasma tabanidicola</name>
    <dbReference type="NCBI Taxonomy" id="324079"/>
    <lineage>
        <taxon>Bacteria</taxon>
        <taxon>Bacillati</taxon>
        <taxon>Mycoplasmatota</taxon>
        <taxon>Mollicutes</taxon>
        <taxon>Entomoplasmatales</taxon>
        <taxon>Spiroplasmataceae</taxon>
        <taxon>Spiroplasma</taxon>
    </lineage>
</organism>
<dbReference type="AlphaFoldDB" id="A0A6I6C4V3"/>
<dbReference type="OrthoDB" id="407947at2"/>
<dbReference type="EMBL" id="CP046276">
    <property type="protein sequence ID" value="QGS51847.1"/>
    <property type="molecule type" value="Genomic_DNA"/>
</dbReference>
<dbReference type="KEGG" id="stab:STABA_v1c04840"/>
<dbReference type="RefSeq" id="WP_156006220.1">
    <property type="nucleotide sequence ID" value="NZ_CP046276.1"/>
</dbReference>
<evidence type="ECO:0000313" key="1">
    <source>
        <dbReference type="EMBL" id="QGS51847.1"/>
    </source>
</evidence>